<sequence>MDLTGRKYWKLGANHTFELPSPFHQSRITPTMKNKEVRMTAHHRGATYAASPMQDARTALSEARP</sequence>
<dbReference type="EMBL" id="QJVD01000007">
    <property type="protein sequence ID" value="PYI67950.1"/>
    <property type="molecule type" value="Genomic_DNA"/>
</dbReference>
<dbReference type="AlphaFoldDB" id="A0A2V5LKV4"/>
<keyword evidence="3" id="KW-1185">Reference proteome</keyword>
<gene>
    <name evidence="2" type="ORF">CVV68_08825</name>
</gene>
<proteinExistence type="predicted"/>
<evidence type="ECO:0000313" key="3">
    <source>
        <dbReference type="Proteomes" id="UP000247832"/>
    </source>
</evidence>
<name>A0A2V5LKV4_9MICC</name>
<organism evidence="2 3">
    <name type="scientific">Arthrobacter livingstonensis</name>
    <dbReference type="NCBI Taxonomy" id="670078"/>
    <lineage>
        <taxon>Bacteria</taxon>
        <taxon>Bacillati</taxon>
        <taxon>Actinomycetota</taxon>
        <taxon>Actinomycetes</taxon>
        <taxon>Micrococcales</taxon>
        <taxon>Micrococcaceae</taxon>
        <taxon>Arthrobacter</taxon>
    </lineage>
</organism>
<protein>
    <submittedName>
        <fullName evidence="2">Uncharacterized protein</fullName>
    </submittedName>
</protein>
<feature type="region of interest" description="Disordered" evidence="1">
    <location>
        <begin position="44"/>
        <end position="65"/>
    </location>
</feature>
<comment type="caution">
    <text evidence="2">The sequence shown here is derived from an EMBL/GenBank/DDBJ whole genome shotgun (WGS) entry which is preliminary data.</text>
</comment>
<reference evidence="2 3" key="1">
    <citation type="submission" date="2018-05" db="EMBL/GenBank/DDBJ databases">
        <title>Genetic diversity of glacier-inhabiting Cryobacterium bacteria in China and description of Cryobacterium mengkeensis sp. nov. and Arthrobacter glacialis sp. nov.</title>
        <authorList>
            <person name="Liu Q."/>
            <person name="Xin Y.-H."/>
        </authorList>
    </citation>
    <scope>NUCLEOTIDE SEQUENCE [LARGE SCALE GENOMIC DNA]</scope>
    <source>
        <strain evidence="2 3">LI2</strain>
    </source>
</reference>
<evidence type="ECO:0000256" key="1">
    <source>
        <dbReference type="SAM" id="MobiDB-lite"/>
    </source>
</evidence>
<accession>A0A2V5LKV4</accession>
<evidence type="ECO:0000313" key="2">
    <source>
        <dbReference type="EMBL" id="PYI67950.1"/>
    </source>
</evidence>
<dbReference type="Proteomes" id="UP000247832">
    <property type="component" value="Unassembled WGS sequence"/>
</dbReference>